<organism evidence="1 2">
    <name type="scientific">Platanthera guangdongensis</name>
    <dbReference type="NCBI Taxonomy" id="2320717"/>
    <lineage>
        <taxon>Eukaryota</taxon>
        <taxon>Viridiplantae</taxon>
        <taxon>Streptophyta</taxon>
        <taxon>Embryophyta</taxon>
        <taxon>Tracheophyta</taxon>
        <taxon>Spermatophyta</taxon>
        <taxon>Magnoliopsida</taxon>
        <taxon>Liliopsida</taxon>
        <taxon>Asparagales</taxon>
        <taxon>Orchidaceae</taxon>
        <taxon>Orchidoideae</taxon>
        <taxon>Orchideae</taxon>
        <taxon>Orchidinae</taxon>
        <taxon>Platanthera</taxon>
    </lineage>
</organism>
<reference evidence="1 2" key="1">
    <citation type="journal article" date="2022" name="Nat. Plants">
        <title>Genomes of leafy and leafless Platanthera orchids illuminate the evolution of mycoheterotrophy.</title>
        <authorList>
            <person name="Li M.H."/>
            <person name="Liu K.W."/>
            <person name="Li Z."/>
            <person name="Lu H.C."/>
            <person name="Ye Q.L."/>
            <person name="Zhang D."/>
            <person name="Wang J.Y."/>
            <person name="Li Y.F."/>
            <person name="Zhong Z.M."/>
            <person name="Liu X."/>
            <person name="Yu X."/>
            <person name="Liu D.K."/>
            <person name="Tu X.D."/>
            <person name="Liu B."/>
            <person name="Hao Y."/>
            <person name="Liao X.Y."/>
            <person name="Jiang Y.T."/>
            <person name="Sun W.H."/>
            <person name="Chen J."/>
            <person name="Chen Y.Q."/>
            <person name="Ai Y."/>
            <person name="Zhai J.W."/>
            <person name="Wu S.S."/>
            <person name="Zhou Z."/>
            <person name="Hsiao Y.Y."/>
            <person name="Wu W.L."/>
            <person name="Chen Y.Y."/>
            <person name="Lin Y.F."/>
            <person name="Hsu J.L."/>
            <person name="Li C.Y."/>
            <person name="Wang Z.W."/>
            <person name="Zhao X."/>
            <person name="Zhong W.Y."/>
            <person name="Ma X.K."/>
            <person name="Ma L."/>
            <person name="Huang J."/>
            <person name="Chen G.Z."/>
            <person name="Huang M.Z."/>
            <person name="Huang L."/>
            <person name="Peng D.H."/>
            <person name="Luo Y.B."/>
            <person name="Zou S.Q."/>
            <person name="Chen S.P."/>
            <person name="Lan S."/>
            <person name="Tsai W.C."/>
            <person name="Van de Peer Y."/>
            <person name="Liu Z.J."/>
        </authorList>
    </citation>
    <scope>NUCLEOTIDE SEQUENCE [LARGE SCALE GENOMIC DNA]</scope>
    <source>
        <strain evidence="1">Lor288</strain>
    </source>
</reference>
<gene>
    <name evidence="1" type="ORF">KSP40_PGU013140</name>
</gene>
<proteinExistence type="predicted"/>
<accession>A0ABR2M6C9</accession>
<evidence type="ECO:0000313" key="2">
    <source>
        <dbReference type="Proteomes" id="UP001412067"/>
    </source>
</evidence>
<keyword evidence="2" id="KW-1185">Reference proteome</keyword>
<comment type="caution">
    <text evidence="1">The sequence shown here is derived from an EMBL/GenBank/DDBJ whole genome shotgun (WGS) entry which is preliminary data.</text>
</comment>
<protein>
    <submittedName>
        <fullName evidence="1">Uncharacterized protein</fullName>
    </submittedName>
</protein>
<evidence type="ECO:0000313" key="1">
    <source>
        <dbReference type="EMBL" id="KAK8959714.1"/>
    </source>
</evidence>
<dbReference type="Proteomes" id="UP001412067">
    <property type="component" value="Unassembled WGS sequence"/>
</dbReference>
<name>A0ABR2M6C9_9ASPA</name>
<dbReference type="EMBL" id="JBBWWR010000011">
    <property type="protein sequence ID" value="KAK8959714.1"/>
    <property type="molecule type" value="Genomic_DNA"/>
</dbReference>
<sequence>MPTHHGNNVTRDRSILIYNILKGIKFNAGEIICAHIKLKVKEDKVRQLWFPTLITELYRLTAVAVRADDSVTRVGHHITETVVEVNIKVVEDHPPKPAPPRPRREEIDIGRVNGGVNTTLLYENSQYMKEYQICQHLYIVSEFKGIRKILERVQHKCKIPLEEEVNAFQGQFDDEGYL</sequence>